<comment type="caution">
    <text evidence="1">The sequence shown here is derived from an EMBL/GenBank/DDBJ whole genome shotgun (WGS) entry which is preliminary data.</text>
</comment>
<dbReference type="SUPFAM" id="SSF56112">
    <property type="entry name" value="Protein kinase-like (PK-like)"/>
    <property type="match status" value="1"/>
</dbReference>
<dbReference type="Proteomes" id="UP001597318">
    <property type="component" value="Unassembled WGS sequence"/>
</dbReference>
<evidence type="ECO:0000313" key="1">
    <source>
        <dbReference type="EMBL" id="MFD2215621.1"/>
    </source>
</evidence>
<sequence>MEKEWLVVDKLLSKIKITSNPNNKPVTIHGSLDDLRCIGVGTDAAVFQYAHKPQYAFKLYAEDKKEKIQTEAEVYQRLKNSPFFATCYYAVYERYLVLSFEEGITLYDCVLQGIHIPHQVIVDVEDARDFAKEQGLNPRDIHLKNILLQQGRAKVIDVSEYGKEGNDLRWEHLKNAYEQYYDLIDGKTIPFWLMQTVQRWYNQKNFGTFDDFMKDVLRLTVFKK</sequence>
<keyword evidence="1" id="KW-0723">Serine/threonine-protein kinase</keyword>
<keyword evidence="1" id="KW-0808">Transferase</keyword>
<dbReference type="EMBL" id="JBHUIK010000004">
    <property type="protein sequence ID" value="MFD2215621.1"/>
    <property type="molecule type" value="Genomic_DNA"/>
</dbReference>
<accession>A0ABW5C3I5</accession>
<organism evidence="1 2">
    <name type="scientific">Metabacillus endolithicus</name>
    <dbReference type="NCBI Taxonomy" id="1535204"/>
    <lineage>
        <taxon>Bacteria</taxon>
        <taxon>Bacillati</taxon>
        <taxon>Bacillota</taxon>
        <taxon>Bacilli</taxon>
        <taxon>Bacillales</taxon>
        <taxon>Bacillaceae</taxon>
        <taxon>Metabacillus</taxon>
    </lineage>
</organism>
<evidence type="ECO:0000313" key="2">
    <source>
        <dbReference type="Proteomes" id="UP001597318"/>
    </source>
</evidence>
<reference evidence="2" key="1">
    <citation type="journal article" date="2019" name="Int. J. Syst. Evol. Microbiol.">
        <title>The Global Catalogue of Microorganisms (GCM) 10K type strain sequencing project: providing services to taxonomists for standard genome sequencing and annotation.</title>
        <authorList>
            <consortium name="The Broad Institute Genomics Platform"/>
            <consortium name="The Broad Institute Genome Sequencing Center for Infectious Disease"/>
            <person name="Wu L."/>
            <person name="Ma J."/>
        </authorList>
    </citation>
    <scope>NUCLEOTIDE SEQUENCE [LARGE SCALE GENOMIC DNA]</scope>
    <source>
        <strain evidence="2">CGMCC 1.15474</strain>
    </source>
</reference>
<dbReference type="Gene3D" id="1.10.510.10">
    <property type="entry name" value="Transferase(Phosphotransferase) domain 1"/>
    <property type="match status" value="1"/>
</dbReference>
<keyword evidence="2" id="KW-1185">Reference proteome</keyword>
<dbReference type="RefSeq" id="WP_247340352.1">
    <property type="nucleotide sequence ID" value="NZ_CP095550.1"/>
</dbReference>
<gene>
    <name evidence="1" type="ORF">ACFSKK_18190</name>
</gene>
<protein>
    <submittedName>
        <fullName evidence="1">Serine/threonine protein kinase</fullName>
    </submittedName>
</protein>
<name>A0ABW5C3I5_9BACI</name>
<dbReference type="InterPro" id="IPR011009">
    <property type="entry name" value="Kinase-like_dom_sf"/>
</dbReference>
<dbReference type="GO" id="GO:0004674">
    <property type="term" value="F:protein serine/threonine kinase activity"/>
    <property type="evidence" value="ECO:0007669"/>
    <property type="project" value="UniProtKB-KW"/>
</dbReference>
<proteinExistence type="predicted"/>
<keyword evidence="1" id="KW-0418">Kinase</keyword>